<dbReference type="RefSeq" id="WP_250025566.1">
    <property type="nucleotide sequence ID" value="NZ_CP097331.1"/>
</dbReference>
<evidence type="ECO:0000313" key="2">
    <source>
        <dbReference type="Proteomes" id="UP001056132"/>
    </source>
</evidence>
<protein>
    <submittedName>
        <fullName evidence="1">Uncharacterized protein</fullName>
    </submittedName>
</protein>
<gene>
    <name evidence="1" type="ORF">M5D45_27350</name>
</gene>
<sequence length="111" mass="11805">MLPNETRTVTMSEFQKSALSTNPQPAFSTTPSRTVQLTIQYLGREDVSAMGKAYPNACKVKVRYERADSLFPTLESTVWLAPGAGPVKLTGAPLLGVETISAETSGVAASN</sequence>
<reference evidence="1" key="2">
    <citation type="submission" date="2022-05" db="EMBL/GenBank/DDBJ databases">
        <authorList>
            <person name="Kunte H.-J."/>
        </authorList>
    </citation>
    <scope>NUCLEOTIDE SEQUENCE</scope>
    <source>
        <strain evidence="1">G5</strain>
    </source>
</reference>
<evidence type="ECO:0000313" key="1">
    <source>
        <dbReference type="EMBL" id="URF06793.1"/>
    </source>
</evidence>
<proteinExistence type="predicted"/>
<dbReference type="KEGG" id="ccam:M5D45_27350"/>
<dbReference type="AlphaFoldDB" id="A0AAE9L4B9"/>
<dbReference type="EMBL" id="CP097331">
    <property type="protein sequence ID" value="URF06793.1"/>
    <property type="molecule type" value="Genomic_DNA"/>
</dbReference>
<name>A0AAE9L4B9_9BURK</name>
<accession>A0AAE9L4B9</accession>
<organism evidence="1 2">
    <name type="scientific">Cupriavidus campinensis</name>
    <dbReference type="NCBI Taxonomy" id="151783"/>
    <lineage>
        <taxon>Bacteria</taxon>
        <taxon>Pseudomonadati</taxon>
        <taxon>Pseudomonadota</taxon>
        <taxon>Betaproteobacteria</taxon>
        <taxon>Burkholderiales</taxon>
        <taxon>Burkholderiaceae</taxon>
        <taxon>Cupriavidus</taxon>
    </lineage>
</organism>
<dbReference type="Proteomes" id="UP001056132">
    <property type="component" value="Chromosome 2"/>
</dbReference>
<reference evidence="1" key="1">
    <citation type="journal article" date="2022" name="Microbiol. Resour. Announc.">
        <title>Genome Sequence of Cupriavidus campinensis Strain G5, a Member of a Bacterial Consortium Capable of Polyethylene Degradation.</title>
        <authorList>
            <person name="Schneider B."/>
            <person name="Pfeiffer F."/>
            <person name="Dyall-Smith M."/>
            <person name="Kunte H.J."/>
        </authorList>
    </citation>
    <scope>NUCLEOTIDE SEQUENCE</scope>
    <source>
        <strain evidence="1">G5</strain>
    </source>
</reference>